<accession>A0A8B6X5J7</accession>
<sequence length="59" mass="6670">MALGWGLLVQGYLDDGSLVRLGDTEVTAEGRYNVVVPLRRKPNALRDLFVEWLAERPSR</sequence>
<dbReference type="RefSeq" id="WP_028311817.1">
    <property type="nucleotide sequence ID" value="NZ_AXWS01000013.1"/>
</dbReference>
<proteinExistence type="predicted"/>
<dbReference type="Proteomes" id="UP000675920">
    <property type="component" value="Unplaced"/>
</dbReference>
<protein>
    <submittedName>
        <fullName evidence="2">Uncharacterized protein</fullName>
    </submittedName>
</protein>
<organism evidence="1 2">
    <name type="scientific">Derxia gummosa DSM 723</name>
    <dbReference type="NCBI Taxonomy" id="1121388"/>
    <lineage>
        <taxon>Bacteria</taxon>
        <taxon>Pseudomonadati</taxon>
        <taxon>Pseudomonadota</taxon>
        <taxon>Betaproteobacteria</taxon>
        <taxon>Burkholderiales</taxon>
        <taxon>Alcaligenaceae</taxon>
        <taxon>Derxia</taxon>
    </lineage>
</organism>
<evidence type="ECO:0000313" key="1">
    <source>
        <dbReference type="Proteomes" id="UP000675920"/>
    </source>
</evidence>
<keyword evidence="1" id="KW-1185">Reference proteome</keyword>
<dbReference type="OrthoDB" id="9178397at2"/>
<evidence type="ECO:0000313" key="2">
    <source>
        <dbReference type="RefSeq" id="WP_028311817.1"/>
    </source>
</evidence>
<name>A0A8B6X5J7_9BURK</name>
<dbReference type="AlphaFoldDB" id="A0A8B6X5J7"/>
<reference evidence="2" key="1">
    <citation type="submission" date="2025-08" db="UniProtKB">
        <authorList>
            <consortium name="RefSeq"/>
        </authorList>
    </citation>
    <scope>IDENTIFICATION</scope>
</reference>